<keyword evidence="5 8" id="KW-0862">Zinc</keyword>
<comment type="similarity">
    <text evidence="3 8">Belongs to the zinc-containing alcohol dehydrogenase family.</text>
</comment>
<dbReference type="SUPFAM" id="SSF51735">
    <property type="entry name" value="NAD(P)-binding Rossmann-fold domains"/>
    <property type="match status" value="1"/>
</dbReference>
<evidence type="ECO:0000256" key="1">
    <source>
        <dbReference type="ARBA" id="ARBA00001947"/>
    </source>
</evidence>
<dbReference type="Proteomes" id="UP000554235">
    <property type="component" value="Unassembled WGS sequence"/>
</dbReference>
<dbReference type="InterPro" id="IPR036291">
    <property type="entry name" value="NAD(P)-bd_dom_sf"/>
</dbReference>
<reference evidence="10 11" key="1">
    <citation type="submission" date="2020-01" db="EMBL/GenBank/DDBJ databases">
        <title>Identification and distribution of gene clusters putatively required for synthesis of sphingolipid metabolism inhibitors in phylogenetically diverse species of the filamentous fungus Fusarium.</title>
        <authorList>
            <person name="Kim H.-S."/>
            <person name="Busman M."/>
            <person name="Brown D.W."/>
            <person name="Divon H."/>
            <person name="Uhlig S."/>
            <person name="Proctor R.H."/>
        </authorList>
    </citation>
    <scope>NUCLEOTIDE SEQUENCE [LARGE SCALE GENOMIC DNA]</scope>
    <source>
        <strain evidence="10 11">NRRL 20459</strain>
    </source>
</reference>
<evidence type="ECO:0000256" key="2">
    <source>
        <dbReference type="ARBA" id="ARBA00004921"/>
    </source>
</evidence>
<evidence type="ECO:0000259" key="9">
    <source>
        <dbReference type="SMART" id="SM00829"/>
    </source>
</evidence>
<dbReference type="InterPro" id="IPR045306">
    <property type="entry name" value="SDH-like"/>
</dbReference>
<keyword evidence="7" id="KW-0520">NAD</keyword>
<protein>
    <submittedName>
        <fullName evidence="10">Sorbitol dehydrogenase</fullName>
    </submittedName>
</protein>
<gene>
    <name evidence="10" type="ORF">FALBO_16275</name>
</gene>
<dbReference type="PANTHER" id="PTHR43161:SF25">
    <property type="entry name" value="ALCOHOL DEHYDROGENASE, PUTATIVE (AFU_ORTHOLOGUE AFUA_1G14390)-RELATED"/>
    <property type="match status" value="1"/>
</dbReference>
<dbReference type="SUPFAM" id="SSF50129">
    <property type="entry name" value="GroES-like"/>
    <property type="match status" value="1"/>
</dbReference>
<dbReference type="Pfam" id="PF00107">
    <property type="entry name" value="ADH_zinc_N"/>
    <property type="match status" value="1"/>
</dbReference>
<dbReference type="PANTHER" id="PTHR43161">
    <property type="entry name" value="SORBITOL DEHYDROGENASE"/>
    <property type="match status" value="1"/>
</dbReference>
<evidence type="ECO:0000313" key="11">
    <source>
        <dbReference type="Proteomes" id="UP000554235"/>
    </source>
</evidence>
<keyword evidence="6" id="KW-0560">Oxidoreductase</keyword>
<comment type="cofactor">
    <cofactor evidence="1 8">
        <name>Zn(2+)</name>
        <dbReference type="ChEBI" id="CHEBI:29105"/>
    </cofactor>
</comment>
<dbReference type="GO" id="GO:0003939">
    <property type="term" value="F:L-iditol 2-dehydrogenase (NAD+) activity"/>
    <property type="evidence" value="ECO:0007669"/>
    <property type="project" value="TreeGrafter"/>
</dbReference>
<organism evidence="10 11">
    <name type="scientific">Fusarium albosuccineum</name>
    <dbReference type="NCBI Taxonomy" id="1237068"/>
    <lineage>
        <taxon>Eukaryota</taxon>
        <taxon>Fungi</taxon>
        <taxon>Dikarya</taxon>
        <taxon>Ascomycota</taxon>
        <taxon>Pezizomycotina</taxon>
        <taxon>Sordariomycetes</taxon>
        <taxon>Hypocreomycetidae</taxon>
        <taxon>Hypocreales</taxon>
        <taxon>Nectriaceae</taxon>
        <taxon>Fusarium</taxon>
        <taxon>Fusarium decemcellulare species complex</taxon>
    </lineage>
</organism>
<sequence length="388" mass="41492">MATERVRASVLHGEKDLRLQERELPQPASNEVQVAVQSTGLCGSDLHYYNHFRNGDIIVREPLTLGHESAGTVVAVGSDVTHLAPGDHVALEVGLPCEACELCGEGRYNICRGMKFRSSAKANPHAQGTLQEKINHPAKWCHKMPDNVSLDLGALVEPLSVAMHARDRAALPKGSTVLVLGAGAVGLLAAAVAKADQAKTVIIADILKDRVDFATANGFADASVVVPMERPQTIEDKLAFAQRVAAMVKETQVGGEAVGEVTAVYECTGVETCMQTAIYATKPGGKVMIIGMGNPILTLPISAASLREVDLVGVFRYANTYREIIDLLANRPANMPDIGCLVTQRYKGMDRIEEAFKMAGKVKDESGNLVIKVVVDFSGNGRAESPRL</sequence>
<dbReference type="EMBL" id="JAADYS010003020">
    <property type="protein sequence ID" value="KAF4451822.1"/>
    <property type="molecule type" value="Genomic_DNA"/>
</dbReference>
<comment type="caution">
    <text evidence="10">The sequence shown here is derived from an EMBL/GenBank/DDBJ whole genome shotgun (WGS) entry which is preliminary data.</text>
</comment>
<dbReference type="CDD" id="cd05285">
    <property type="entry name" value="sorbitol_DH"/>
    <property type="match status" value="1"/>
</dbReference>
<keyword evidence="11" id="KW-1185">Reference proteome</keyword>
<dbReference type="InterPro" id="IPR013154">
    <property type="entry name" value="ADH-like_N"/>
</dbReference>
<dbReference type="InterPro" id="IPR013149">
    <property type="entry name" value="ADH-like_C"/>
</dbReference>
<dbReference type="SMART" id="SM00829">
    <property type="entry name" value="PKS_ER"/>
    <property type="match status" value="1"/>
</dbReference>
<feature type="domain" description="Enoyl reductase (ER)" evidence="9">
    <location>
        <begin position="13"/>
        <end position="371"/>
    </location>
</feature>
<dbReference type="InterPro" id="IPR011032">
    <property type="entry name" value="GroES-like_sf"/>
</dbReference>
<dbReference type="PROSITE" id="PS00059">
    <property type="entry name" value="ADH_ZINC"/>
    <property type="match status" value="1"/>
</dbReference>
<dbReference type="InterPro" id="IPR002328">
    <property type="entry name" value="ADH_Zn_CS"/>
</dbReference>
<dbReference type="Gene3D" id="3.90.180.10">
    <property type="entry name" value="Medium-chain alcohol dehydrogenases, catalytic domain"/>
    <property type="match status" value="1"/>
</dbReference>
<dbReference type="Gene3D" id="3.40.50.720">
    <property type="entry name" value="NAD(P)-binding Rossmann-like Domain"/>
    <property type="match status" value="1"/>
</dbReference>
<comment type="pathway">
    <text evidence="2">Carbohydrate degradation.</text>
</comment>
<dbReference type="OrthoDB" id="5363962at2759"/>
<dbReference type="GO" id="GO:0008270">
    <property type="term" value="F:zinc ion binding"/>
    <property type="evidence" value="ECO:0007669"/>
    <property type="project" value="InterPro"/>
</dbReference>
<evidence type="ECO:0000256" key="7">
    <source>
        <dbReference type="ARBA" id="ARBA00023027"/>
    </source>
</evidence>
<evidence type="ECO:0000256" key="8">
    <source>
        <dbReference type="RuleBase" id="RU361277"/>
    </source>
</evidence>
<evidence type="ECO:0000313" key="10">
    <source>
        <dbReference type="EMBL" id="KAF4451822.1"/>
    </source>
</evidence>
<dbReference type="InterPro" id="IPR020843">
    <property type="entry name" value="ER"/>
</dbReference>
<dbReference type="GO" id="GO:0006062">
    <property type="term" value="P:sorbitol catabolic process"/>
    <property type="evidence" value="ECO:0007669"/>
    <property type="project" value="TreeGrafter"/>
</dbReference>
<accession>A0A8H4KII0</accession>
<evidence type="ECO:0000256" key="6">
    <source>
        <dbReference type="ARBA" id="ARBA00023002"/>
    </source>
</evidence>
<name>A0A8H4KII0_9HYPO</name>
<keyword evidence="4 8" id="KW-0479">Metal-binding</keyword>
<evidence type="ECO:0000256" key="5">
    <source>
        <dbReference type="ARBA" id="ARBA00022833"/>
    </source>
</evidence>
<dbReference type="Pfam" id="PF08240">
    <property type="entry name" value="ADH_N"/>
    <property type="match status" value="1"/>
</dbReference>
<dbReference type="AlphaFoldDB" id="A0A8H4KII0"/>
<evidence type="ECO:0000256" key="4">
    <source>
        <dbReference type="ARBA" id="ARBA00022723"/>
    </source>
</evidence>
<evidence type="ECO:0000256" key="3">
    <source>
        <dbReference type="ARBA" id="ARBA00008072"/>
    </source>
</evidence>
<proteinExistence type="inferred from homology"/>